<proteinExistence type="predicted"/>
<evidence type="ECO:0000313" key="1">
    <source>
        <dbReference type="EnsemblMetazoa" id="AATE002617-PA.1"/>
    </source>
</evidence>
<dbReference type="InterPro" id="IPR036058">
    <property type="entry name" value="Kazal_dom_sf"/>
</dbReference>
<accession>A0A182INT0</accession>
<dbReference type="Gene3D" id="3.30.60.30">
    <property type="match status" value="1"/>
</dbReference>
<dbReference type="InterPro" id="IPR002350">
    <property type="entry name" value="Kazal_dom"/>
</dbReference>
<dbReference type="Pfam" id="PF00050">
    <property type="entry name" value="Kazal_1"/>
    <property type="match status" value="1"/>
</dbReference>
<dbReference type="VEuPathDB" id="VectorBase:AATE002617"/>
<dbReference type="AlphaFoldDB" id="A0A182INT0"/>
<name>A0A182INT0_ANOAO</name>
<dbReference type="EnsemblMetazoa" id="AATE002617-RA">
    <property type="protein sequence ID" value="AATE002617-PA.1"/>
    <property type="gene ID" value="AATE002617"/>
</dbReference>
<dbReference type="SUPFAM" id="SSF100895">
    <property type="entry name" value="Kazal-type serine protease inhibitors"/>
    <property type="match status" value="1"/>
</dbReference>
<sequence length="339" mass="35399">MRFISVQLLLGLAMLATLAWHVEADPSHGNGPCPCPRIYRPVCGSDLKTYANQSNFISPTNGVVRKDDLRQRGRSRIGGPFSSMCAAELRWREPADACDFIEADADRSVPRQFCCESSDERRERDFALALLAMEALTLAPGWLRLVLTLLPCVAPPFGAPIGRRPAAAAIAPAPAALALVALPLLALLDRKTELRRRVAPPWPFGGGTSGPPKIIEPSTGPDEVTLGSGEVIGVMSPGSSKLLKRSCCPEPDALRMELGRGIGTGGSSTTGMAGAVGVGGVGAPSVSGVVGVSGCAKIRAGGGVFGRIAIGDRLHRQSSIFVVLFYGKTFVAGSSLASK</sequence>
<reference evidence="1" key="1">
    <citation type="submission" date="2022-08" db="UniProtKB">
        <authorList>
            <consortium name="EnsemblMetazoa"/>
        </authorList>
    </citation>
    <scope>IDENTIFICATION</scope>
    <source>
        <strain evidence="1">EBRO</strain>
    </source>
</reference>
<dbReference type="PROSITE" id="PS51465">
    <property type="entry name" value="KAZAL_2"/>
    <property type="match status" value="1"/>
</dbReference>
<protein>
    <submittedName>
        <fullName evidence="1">Uncharacterized protein</fullName>
    </submittedName>
</protein>
<organism evidence="1">
    <name type="scientific">Anopheles atroparvus</name>
    <name type="common">European mosquito</name>
    <dbReference type="NCBI Taxonomy" id="41427"/>
    <lineage>
        <taxon>Eukaryota</taxon>
        <taxon>Metazoa</taxon>
        <taxon>Ecdysozoa</taxon>
        <taxon>Arthropoda</taxon>
        <taxon>Hexapoda</taxon>
        <taxon>Insecta</taxon>
        <taxon>Pterygota</taxon>
        <taxon>Neoptera</taxon>
        <taxon>Endopterygota</taxon>
        <taxon>Diptera</taxon>
        <taxon>Nematocera</taxon>
        <taxon>Culicoidea</taxon>
        <taxon>Culicidae</taxon>
        <taxon>Anophelinae</taxon>
        <taxon>Anopheles</taxon>
    </lineage>
</organism>
<dbReference type="CDD" id="cd00104">
    <property type="entry name" value="KAZAL_FS"/>
    <property type="match status" value="1"/>
</dbReference>